<evidence type="ECO:0000313" key="5">
    <source>
        <dbReference type="EMBL" id="MBO2446386.1"/>
    </source>
</evidence>
<keyword evidence="6" id="KW-1185">Reference proteome</keyword>
<dbReference type="Proteomes" id="UP000669179">
    <property type="component" value="Unassembled WGS sequence"/>
</dbReference>
<comment type="subcellular location">
    <subcellularLocation>
        <location evidence="1">Cell envelope</location>
    </subcellularLocation>
</comment>
<gene>
    <name evidence="5" type="ORF">J4573_04745</name>
</gene>
<dbReference type="RefSeq" id="WP_208253998.1">
    <property type="nucleotide sequence ID" value="NZ_JAGEOJ010000002.1"/>
</dbReference>
<dbReference type="Pfam" id="PF07161">
    <property type="entry name" value="LppX_LprAFG"/>
    <property type="match status" value="1"/>
</dbReference>
<keyword evidence="3" id="KW-0472">Membrane</keyword>
<proteinExistence type="inferred from homology"/>
<evidence type="ECO:0000256" key="3">
    <source>
        <dbReference type="ARBA" id="ARBA00022475"/>
    </source>
</evidence>
<organism evidence="5 6">
    <name type="scientific">Actinomadura barringtoniae</name>
    <dbReference type="NCBI Taxonomy" id="1427535"/>
    <lineage>
        <taxon>Bacteria</taxon>
        <taxon>Bacillati</taxon>
        <taxon>Actinomycetota</taxon>
        <taxon>Actinomycetes</taxon>
        <taxon>Streptosporangiales</taxon>
        <taxon>Thermomonosporaceae</taxon>
        <taxon>Actinomadura</taxon>
    </lineage>
</organism>
<dbReference type="PROSITE" id="PS51257">
    <property type="entry name" value="PROKAR_LIPOPROTEIN"/>
    <property type="match status" value="1"/>
</dbReference>
<keyword evidence="5" id="KW-0449">Lipoprotein</keyword>
<dbReference type="InterPro" id="IPR009830">
    <property type="entry name" value="LppX/LprAFG"/>
</dbReference>
<name>A0A939PDB0_9ACTN</name>
<sequence length="237" mass="24925">MSRRRVRLVAIAPVALALTLSACNGGDDKGSKVSANQPQGQATLQQASTAMAGLKSIAFTLSTEGKPSIPVKSGDIKLLKSGDAEGTLTISQLGKNLEMKVVALGDQYYVKGLTGNWQKFSKAMASTVFNYDPSAVLDPDRGIPKLLNSVSAPTTEATEKVNGKDAYRIKATLTKDAVGGLIPGVDSNIQGLIWVGKADHRLLKVKGDLPAGPDGDKGSVIINFTEFDAPYQIKAPQ</sequence>
<dbReference type="EMBL" id="JAGEOJ010000002">
    <property type="protein sequence ID" value="MBO2446386.1"/>
    <property type="molecule type" value="Genomic_DNA"/>
</dbReference>
<dbReference type="Gene3D" id="2.50.20.20">
    <property type="match status" value="1"/>
</dbReference>
<dbReference type="SUPFAM" id="SSF89392">
    <property type="entry name" value="Prokaryotic lipoproteins and lipoprotein localization factors"/>
    <property type="match status" value="1"/>
</dbReference>
<feature type="signal peptide" evidence="4">
    <location>
        <begin position="1"/>
        <end position="22"/>
    </location>
</feature>
<protein>
    <submittedName>
        <fullName evidence="5">LppX_LprAFG lipoprotein</fullName>
    </submittedName>
</protein>
<dbReference type="InterPro" id="IPR029046">
    <property type="entry name" value="LolA/LolB/LppX"/>
</dbReference>
<evidence type="ECO:0000313" key="6">
    <source>
        <dbReference type="Proteomes" id="UP000669179"/>
    </source>
</evidence>
<dbReference type="AlphaFoldDB" id="A0A939PDB0"/>
<comment type="similarity">
    <text evidence="2">Belongs to the LppX/LprAFG lipoprotein family.</text>
</comment>
<comment type="caution">
    <text evidence="5">The sequence shown here is derived from an EMBL/GenBank/DDBJ whole genome shotgun (WGS) entry which is preliminary data.</text>
</comment>
<keyword evidence="3" id="KW-1003">Cell membrane</keyword>
<reference evidence="5" key="1">
    <citation type="submission" date="2021-03" db="EMBL/GenBank/DDBJ databases">
        <authorList>
            <person name="Kanchanasin P."/>
            <person name="Saeng-In P."/>
            <person name="Phongsopitanun W."/>
            <person name="Yuki M."/>
            <person name="Kudo T."/>
            <person name="Ohkuma M."/>
            <person name="Tanasupawat S."/>
        </authorList>
    </citation>
    <scope>NUCLEOTIDE SEQUENCE</scope>
    <source>
        <strain evidence="5">GKU 128</strain>
    </source>
</reference>
<dbReference type="CDD" id="cd16334">
    <property type="entry name" value="LppX-like"/>
    <property type="match status" value="1"/>
</dbReference>
<keyword evidence="4" id="KW-0732">Signal</keyword>
<evidence type="ECO:0000256" key="4">
    <source>
        <dbReference type="SAM" id="SignalP"/>
    </source>
</evidence>
<feature type="chain" id="PRO_5037787912" evidence="4">
    <location>
        <begin position="23"/>
        <end position="237"/>
    </location>
</feature>
<dbReference type="GO" id="GO:0030313">
    <property type="term" value="C:cell envelope"/>
    <property type="evidence" value="ECO:0007669"/>
    <property type="project" value="UniProtKB-SubCell"/>
</dbReference>
<accession>A0A939PDB0</accession>
<evidence type="ECO:0000256" key="1">
    <source>
        <dbReference type="ARBA" id="ARBA00004196"/>
    </source>
</evidence>
<evidence type="ECO:0000256" key="2">
    <source>
        <dbReference type="ARBA" id="ARBA00009194"/>
    </source>
</evidence>